<dbReference type="Gene3D" id="3.20.20.140">
    <property type="entry name" value="Metal-dependent hydrolases"/>
    <property type="match status" value="1"/>
</dbReference>
<dbReference type="PIRSF" id="PIRSF038994">
    <property type="entry name" value="NagA"/>
    <property type="match status" value="1"/>
</dbReference>
<protein>
    <submittedName>
        <fullName evidence="7">N-acetylglucosamine-6-phosphate deacetylase</fullName>
        <ecNumber evidence="7">3.5.1.25</ecNumber>
    </submittedName>
</protein>
<keyword evidence="4 5" id="KW-0119">Carbohydrate metabolism</keyword>
<dbReference type="PANTHER" id="PTHR11113">
    <property type="entry name" value="N-ACETYLGLUCOSAMINE-6-PHOSPHATE DEACETYLASE"/>
    <property type="match status" value="1"/>
</dbReference>
<evidence type="ECO:0000256" key="3">
    <source>
        <dbReference type="ARBA" id="ARBA00022801"/>
    </source>
</evidence>
<sequence length="389" mass="40253">MTVVTAARVVADAVVHAPGWISVEHGLITGVGAGRPERPDHDYGDATLVPGFVDIHVHGGGGGSFTSGDPASVLQAVQANRRHGTTTTMASLVTAGADELLASVSMLADLYRDGVVAGIHLEGPWISPHRCGAHDPRELRDPDPGEIDRLLTVADGAIAMVTIAPELAGGPAAIRRLADAGVIAAVGHTDCSFAVAQQAVDAGARVATHLFNAMRPIHHRDPGPIIALLGDERVTVELIADGTHLDPALYRYVTRTAGPDRVALVTDAMAAAGLGDGRYRLGQMAVDVVDGVARIAGTPTIAGSTTTMDQLFRRAVHAWAPRESDAEVSAPPTAEALVHAARQTATIPARVLRRTDIGSLETGRRADFVVLDADLRVADVVVGGAAVSA</sequence>
<dbReference type="PANTHER" id="PTHR11113:SF14">
    <property type="entry name" value="N-ACETYLGLUCOSAMINE-6-PHOSPHATE DEACETYLASE"/>
    <property type="match status" value="1"/>
</dbReference>
<organism evidence="7 8">
    <name type="scientific">Pseudonocardia charpentierae</name>
    <dbReference type="NCBI Taxonomy" id="3075545"/>
    <lineage>
        <taxon>Bacteria</taxon>
        <taxon>Bacillati</taxon>
        <taxon>Actinomycetota</taxon>
        <taxon>Actinomycetes</taxon>
        <taxon>Pseudonocardiales</taxon>
        <taxon>Pseudonocardiaceae</taxon>
        <taxon>Pseudonocardia</taxon>
    </lineage>
</organism>
<dbReference type="InterPro" id="IPR003764">
    <property type="entry name" value="GlcNAc_6-P_deAcase"/>
</dbReference>
<keyword evidence="2" id="KW-0479">Metal-binding</keyword>
<dbReference type="InterPro" id="IPR032466">
    <property type="entry name" value="Metal_Hydrolase"/>
</dbReference>
<evidence type="ECO:0000256" key="1">
    <source>
        <dbReference type="ARBA" id="ARBA00010716"/>
    </source>
</evidence>
<evidence type="ECO:0000256" key="5">
    <source>
        <dbReference type="PIRNR" id="PIRNR038994"/>
    </source>
</evidence>
<comment type="similarity">
    <text evidence="1 5">Belongs to the metallo-dependent hydrolases superfamily. NagA family.</text>
</comment>
<dbReference type="GO" id="GO:0008448">
    <property type="term" value="F:N-acetylglucosamine-6-phosphate deacetylase activity"/>
    <property type="evidence" value="ECO:0007669"/>
    <property type="project" value="UniProtKB-EC"/>
</dbReference>
<dbReference type="RefSeq" id="WP_311557527.1">
    <property type="nucleotide sequence ID" value="NZ_JAVREJ010000012.1"/>
</dbReference>
<dbReference type="CDD" id="cd00854">
    <property type="entry name" value="NagA"/>
    <property type="match status" value="1"/>
</dbReference>
<gene>
    <name evidence="7" type="ORF">RM445_17280</name>
</gene>
<dbReference type="SUPFAM" id="SSF51338">
    <property type="entry name" value="Composite domain of metallo-dependent hydrolases"/>
    <property type="match status" value="1"/>
</dbReference>
<feature type="domain" description="Amidohydrolase-related" evidence="6">
    <location>
        <begin position="47"/>
        <end position="385"/>
    </location>
</feature>
<dbReference type="EC" id="3.5.1.25" evidence="7"/>
<name>A0ABU2NDC7_9PSEU</name>
<dbReference type="InterPro" id="IPR011059">
    <property type="entry name" value="Metal-dep_hydrolase_composite"/>
</dbReference>
<evidence type="ECO:0000256" key="4">
    <source>
        <dbReference type="ARBA" id="ARBA00023277"/>
    </source>
</evidence>
<proteinExistence type="inferred from homology"/>
<evidence type="ECO:0000259" key="6">
    <source>
        <dbReference type="Pfam" id="PF01979"/>
    </source>
</evidence>
<accession>A0ABU2NDC7</accession>
<dbReference type="EMBL" id="JAVREJ010000012">
    <property type="protein sequence ID" value="MDT0351284.1"/>
    <property type="molecule type" value="Genomic_DNA"/>
</dbReference>
<evidence type="ECO:0000313" key="7">
    <source>
        <dbReference type="EMBL" id="MDT0351284.1"/>
    </source>
</evidence>
<dbReference type="SUPFAM" id="SSF51556">
    <property type="entry name" value="Metallo-dependent hydrolases"/>
    <property type="match status" value="1"/>
</dbReference>
<dbReference type="Pfam" id="PF01979">
    <property type="entry name" value="Amidohydro_1"/>
    <property type="match status" value="1"/>
</dbReference>
<dbReference type="Gene3D" id="2.30.40.10">
    <property type="entry name" value="Urease, subunit C, domain 1"/>
    <property type="match status" value="1"/>
</dbReference>
<reference evidence="8" key="1">
    <citation type="submission" date="2023-07" db="EMBL/GenBank/DDBJ databases">
        <title>30 novel species of actinomycetes from the DSMZ collection.</title>
        <authorList>
            <person name="Nouioui I."/>
        </authorList>
    </citation>
    <scope>NUCLEOTIDE SEQUENCE [LARGE SCALE GENOMIC DNA]</scope>
    <source>
        <strain evidence="8">DSM 45834</strain>
    </source>
</reference>
<dbReference type="Proteomes" id="UP001183202">
    <property type="component" value="Unassembled WGS sequence"/>
</dbReference>
<dbReference type="InterPro" id="IPR006680">
    <property type="entry name" value="Amidohydro-rel"/>
</dbReference>
<evidence type="ECO:0000256" key="2">
    <source>
        <dbReference type="ARBA" id="ARBA00022723"/>
    </source>
</evidence>
<keyword evidence="3 5" id="KW-0378">Hydrolase</keyword>
<evidence type="ECO:0000313" key="8">
    <source>
        <dbReference type="Proteomes" id="UP001183202"/>
    </source>
</evidence>
<comment type="caution">
    <text evidence="7">The sequence shown here is derived from an EMBL/GenBank/DDBJ whole genome shotgun (WGS) entry which is preliminary data.</text>
</comment>
<keyword evidence="8" id="KW-1185">Reference proteome</keyword>